<evidence type="ECO:0000313" key="3">
    <source>
        <dbReference type="EMBL" id="OAN17741.1"/>
    </source>
</evidence>
<reference evidence="3 4" key="1">
    <citation type="submission" date="2016-03" db="EMBL/GenBank/DDBJ databases">
        <title>Photobacterium proteolyticum sp. nov. a protease producing bacterium isolated from ocean sediments of Laizhou Bay.</title>
        <authorList>
            <person name="Li Y."/>
        </authorList>
    </citation>
    <scope>NUCLEOTIDE SEQUENCE [LARGE SCALE GENOMIC DNA]</scope>
    <source>
        <strain evidence="3 4">R-40508</strain>
    </source>
</reference>
<keyword evidence="4" id="KW-1185">Reference proteome</keyword>
<dbReference type="Pfam" id="PF12158">
    <property type="entry name" value="DUF3592"/>
    <property type="match status" value="1"/>
</dbReference>
<keyword evidence="1" id="KW-0812">Transmembrane</keyword>
<evidence type="ECO:0000256" key="1">
    <source>
        <dbReference type="SAM" id="Phobius"/>
    </source>
</evidence>
<organism evidence="3 4">
    <name type="scientific">Photobacterium jeanii</name>
    <dbReference type="NCBI Taxonomy" id="858640"/>
    <lineage>
        <taxon>Bacteria</taxon>
        <taxon>Pseudomonadati</taxon>
        <taxon>Pseudomonadota</taxon>
        <taxon>Gammaproteobacteria</taxon>
        <taxon>Vibrionales</taxon>
        <taxon>Vibrionaceae</taxon>
        <taxon>Photobacterium</taxon>
    </lineage>
</organism>
<comment type="caution">
    <text evidence="3">The sequence shown here is derived from an EMBL/GenBank/DDBJ whole genome shotgun (WGS) entry which is preliminary data.</text>
</comment>
<sequence>MKLILRIILALLSALLIYISYLQFGEVSHRLDNSLKTNGTVIDYQINKSEDNEGRDNFAPIVTFTTQGGSEVQFVSSISSNPPKYKIGQTLEVLYEAEYPDRAVINSFFEKWSSVVILLMIAAVLLLFSWMVGRSKASVSISVGLSS</sequence>
<gene>
    <name evidence="3" type="ORF">A3K86_02135</name>
</gene>
<evidence type="ECO:0000313" key="4">
    <source>
        <dbReference type="Proteomes" id="UP000078503"/>
    </source>
</evidence>
<dbReference type="OrthoDB" id="2242169at2"/>
<name>A0A178KKG9_9GAMM</name>
<accession>A0A178KKG9</accession>
<evidence type="ECO:0000259" key="2">
    <source>
        <dbReference type="Pfam" id="PF12158"/>
    </source>
</evidence>
<feature type="transmembrane region" description="Helical" evidence="1">
    <location>
        <begin position="7"/>
        <end position="24"/>
    </location>
</feature>
<dbReference type="Proteomes" id="UP000078503">
    <property type="component" value="Unassembled WGS sequence"/>
</dbReference>
<dbReference type="RefSeq" id="WP_068326985.1">
    <property type="nucleotide sequence ID" value="NZ_LVHF01000012.1"/>
</dbReference>
<keyword evidence="1" id="KW-1133">Transmembrane helix</keyword>
<dbReference type="EMBL" id="LVHF01000012">
    <property type="protein sequence ID" value="OAN17741.1"/>
    <property type="molecule type" value="Genomic_DNA"/>
</dbReference>
<feature type="domain" description="DUF3592" evidence="2">
    <location>
        <begin position="37"/>
        <end position="108"/>
    </location>
</feature>
<dbReference type="AlphaFoldDB" id="A0A178KKG9"/>
<dbReference type="STRING" id="858640.A3K86_02135"/>
<protein>
    <recommendedName>
        <fullName evidence="2">DUF3592 domain-containing protein</fullName>
    </recommendedName>
</protein>
<proteinExistence type="predicted"/>
<dbReference type="InterPro" id="IPR021994">
    <property type="entry name" value="DUF3592"/>
</dbReference>
<keyword evidence="1" id="KW-0472">Membrane</keyword>
<feature type="transmembrane region" description="Helical" evidence="1">
    <location>
        <begin position="112"/>
        <end position="132"/>
    </location>
</feature>